<name>A0A2M8KRA9_9BACT</name>
<dbReference type="CDD" id="cd06661">
    <property type="entry name" value="GGCT_like"/>
    <property type="match status" value="1"/>
</dbReference>
<reference evidence="3" key="1">
    <citation type="submission" date="2017-09" db="EMBL/GenBank/DDBJ databases">
        <title>Depth-based differentiation of microbial function through sediment-hosted aquifers and enrichment of novel symbionts in the deep terrestrial subsurface.</title>
        <authorList>
            <person name="Probst A.J."/>
            <person name="Ladd B."/>
            <person name="Jarett J.K."/>
            <person name="Geller-Mcgrath D.E."/>
            <person name="Sieber C.M.K."/>
            <person name="Emerson J.B."/>
            <person name="Anantharaman K."/>
            <person name="Thomas B.C."/>
            <person name="Malmstrom R."/>
            <person name="Stieglmeier M."/>
            <person name="Klingl A."/>
            <person name="Woyke T."/>
            <person name="Ryan C.M."/>
            <person name="Banfield J.F."/>
        </authorList>
    </citation>
    <scope>NUCLEOTIDE SEQUENCE [LARGE SCALE GENOMIC DNA]</scope>
</reference>
<feature type="domain" description="Gamma-glutamylcyclotransferase AIG2-like" evidence="1">
    <location>
        <begin position="5"/>
        <end position="126"/>
    </location>
</feature>
<dbReference type="Gene3D" id="3.10.490.10">
    <property type="entry name" value="Gamma-glutamyl cyclotransferase-like"/>
    <property type="match status" value="1"/>
</dbReference>
<gene>
    <name evidence="2" type="ORF">COU88_04990</name>
</gene>
<evidence type="ECO:0000259" key="1">
    <source>
        <dbReference type="Pfam" id="PF06094"/>
    </source>
</evidence>
<dbReference type="Pfam" id="PF06094">
    <property type="entry name" value="GGACT"/>
    <property type="match status" value="1"/>
</dbReference>
<sequence length="156" mass="18207">MKRLVFTFGTLYEPQIISALLGKEPPFFMAHVEGYQVFKGTGDLLPSEIYQDISSKHDISTFSFLFAQKSTDPNASINEKVYEITTNQEIYLDWWERYPRWYRKEDIIVTEEHGKAHKAFMYTVDKTGELLETFERVQGDVNTYITGAKKTTRKIT</sequence>
<dbReference type="Proteomes" id="UP000229554">
    <property type="component" value="Unassembled WGS sequence"/>
</dbReference>
<evidence type="ECO:0000313" key="2">
    <source>
        <dbReference type="EMBL" id="PJE62445.1"/>
    </source>
</evidence>
<comment type="caution">
    <text evidence="2">The sequence shown here is derived from an EMBL/GenBank/DDBJ whole genome shotgun (WGS) entry which is preliminary data.</text>
</comment>
<proteinExistence type="predicted"/>
<dbReference type="InterPro" id="IPR009288">
    <property type="entry name" value="AIG2-like_dom"/>
</dbReference>
<dbReference type="InterPro" id="IPR013024">
    <property type="entry name" value="GGCT-like"/>
</dbReference>
<accession>A0A2M8KRA9</accession>
<protein>
    <recommendedName>
        <fullName evidence="1">Gamma-glutamylcyclotransferase AIG2-like domain-containing protein</fullName>
    </recommendedName>
</protein>
<evidence type="ECO:0000313" key="3">
    <source>
        <dbReference type="Proteomes" id="UP000229554"/>
    </source>
</evidence>
<dbReference type="SUPFAM" id="SSF110857">
    <property type="entry name" value="Gamma-glutamyl cyclotransferase-like"/>
    <property type="match status" value="1"/>
</dbReference>
<dbReference type="InterPro" id="IPR036568">
    <property type="entry name" value="GGCT-like_sf"/>
</dbReference>
<organism evidence="2 3">
    <name type="scientific">Candidatus Roizmanbacteria bacterium CG10_big_fil_rev_8_21_14_0_10_39_6</name>
    <dbReference type="NCBI Taxonomy" id="1974853"/>
    <lineage>
        <taxon>Bacteria</taxon>
        <taxon>Candidatus Roizmaniibacteriota</taxon>
    </lineage>
</organism>
<dbReference type="AlphaFoldDB" id="A0A2M8KRA9"/>
<dbReference type="EMBL" id="PFED01000204">
    <property type="protein sequence ID" value="PJE62445.1"/>
    <property type="molecule type" value="Genomic_DNA"/>
</dbReference>